<accession>A0A2T1LYN3</accession>
<name>A0A2T1LYN3_9CHRO</name>
<evidence type="ECO:0000313" key="3">
    <source>
        <dbReference type="Proteomes" id="UP000239001"/>
    </source>
</evidence>
<dbReference type="SUPFAM" id="SSF54001">
    <property type="entry name" value="Cysteine proteinases"/>
    <property type="match status" value="1"/>
</dbReference>
<dbReference type="PANTHER" id="PTHR33490:SF1">
    <property type="entry name" value="SLL1233 PROTEIN"/>
    <property type="match status" value="1"/>
</dbReference>
<sequence length="282" mass="32180">MRFEIEHLTSYTYSNPVSLGPQTIRLQPRGDGSQHLLNFECVIEPTPRLMTSLMDLEGNIVTRTWFDEPTTHLNITTRFSLETLRRNPFDYFPETHFEQWPINYSEELKEHLTPYLTTEIPELKIIELSNELATLAKFEALPFLEVVNQYIYNEIKSEIRETGSPQSPEMTLSKKRGACRDMAVLFMAICRQQGFACRFVSGYQARSVPRINERRYLHAWAEVYIPGGGWRGYDQTRGQAVADAHVALAAARIPRGATPISGTFIGSKVQSQMNVSLSINTI</sequence>
<evidence type="ECO:0000259" key="1">
    <source>
        <dbReference type="SMART" id="SM00460"/>
    </source>
</evidence>
<dbReference type="SMART" id="SM00460">
    <property type="entry name" value="TGc"/>
    <property type="match status" value="1"/>
</dbReference>
<organism evidence="2 3">
    <name type="scientific">Aphanothece hegewaldii CCALA 016</name>
    <dbReference type="NCBI Taxonomy" id="2107694"/>
    <lineage>
        <taxon>Bacteria</taxon>
        <taxon>Bacillati</taxon>
        <taxon>Cyanobacteriota</taxon>
        <taxon>Cyanophyceae</taxon>
        <taxon>Oscillatoriophycideae</taxon>
        <taxon>Chroococcales</taxon>
        <taxon>Aphanothecaceae</taxon>
        <taxon>Aphanothece</taxon>
    </lineage>
</organism>
<dbReference type="InterPro" id="IPR013589">
    <property type="entry name" value="Bac_transglu_N"/>
</dbReference>
<dbReference type="OrthoDB" id="9787782at2"/>
<gene>
    <name evidence="2" type="ORF">C7H19_10090</name>
</gene>
<dbReference type="Proteomes" id="UP000239001">
    <property type="component" value="Unassembled WGS sequence"/>
</dbReference>
<dbReference type="EMBL" id="PXOH01000008">
    <property type="protein sequence ID" value="PSF37507.1"/>
    <property type="molecule type" value="Genomic_DNA"/>
</dbReference>
<reference evidence="2 3" key="2">
    <citation type="submission" date="2018-03" db="EMBL/GenBank/DDBJ databases">
        <authorList>
            <person name="Keele B.F."/>
        </authorList>
    </citation>
    <scope>NUCLEOTIDE SEQUENCE [LARGE SCALE GENOMIC DNA]</scope>
    <source>
        <strain evidence="2 3">CCALA 016</strain>
    </source>
</reference>
<dbReference type="Pfam" id="PF01841">
    <property type="entry name" value="Transglut_core"/>
    <property type="match status" value="1"/>
</dbReference>
<feature type="domain" description="Transglutaminase-like" evidence="1">
    <location>
        <begin position="171"/>
        <end position="237"/>
    </location>
</feature>
<reference evidence="2 3" key="1">
    <citation type="submission" date="2018-03" db="EMBL/GenBank/DDBJ databases">
        <title>The ancient ancestry and fast evolution of plastids.</title>
        <authorList>
            <person name="Moore K.R."/>
            <person name="Magnabosco C."/>
            <person name="Momper L."/>
            <person name="Gold D.A."/>
            <person name="Bosak T."/>
            <person name="Fournier G.P."/>
        </authorList>
    </citation>
    <scope>NUCLEOTIDE SEQUENCE [LARGE SCALE GENOMIC DNA]</scope>
    <source>
        <strain evidence="2 3">CCALA 016</strain>
    </source>
</reference>
<protein>
    <submittedName>
        <fullName evidence="2">Transglutaminase</fullName>
    </submittedName>
</protein>
<dbReference type="PANTHER" id="PTHR33490">
    <property type="entry name" value="BLR5614 PROTEIN-RELATED"/>
    <property type="match status" value="1"/>
</dbReference>
<dbReference type="InterPro" id="IPR002931">
    <property type="entry name" value="Transglutaminase-like"/>
</dbReference>
<dbReference type="InterPro" id="IPR038765">
    <property type="entry name" value="Papain-like_cys_pep_sf"/>
</dbReference>
<proteinExistence type="predicted"/>
<dbReference type="Pfam" id="PF08379">
    <property type="entry name" value="Bact_transglu_N"/>
    <property type="match status" value="1"/>
</dbReference>
<comment type="caution">
    <text evidence="2">The sequence shown here is derived from an EMBL/GenBank/DDBJ whole genome shotgun (WGS) entry which is preliminary data.</text>
</comment>
<dbReference type="RefSeq" id="WP_106456747.1">
    <property type="nucleotide sequence ID" value="NZ_PXOH01000008.1"/>
</dbReference>
<dbReference type="Gene3D" id="3.10.620.30">
    <property type="match status" value="1"/>
</dbReference>
<evidence type="ECO:0000313" key="2">
    <source>
        <dbReference type="EMBL" id="PSF37507.1"/>
    </source>
</evidence>
<dbReference type="AlphaFoldDB" id="A0A2T1LYN3"/>
<keyword evidence="3" id="KW-1185">Reference proteome</keyword>